<evidence type="ECO:0000256" key="3">
    <source>
        <dbReference type="ARBA" id="ARBA00022448"/>
    </source>
</evidence>
<comment type="caution">
    <text evidence="6">The sequence shown here is derived from an EMBL/GenBank/DDBJ whole genome shotgun (WGS) entry which is preliminary data.</text>
</comment>
<keyword evidence="4" id="KW-0732">Signal</keyword>
<accession>X1LSX5</accession>
<feature type="domain" description="Solute-binding protein family 5" evidence="5">
    <location>
        <begin position="1"/>
        <end position="314"/>
    </location>
</feature>
<gene>
    <name evidence="6" type="ORF">S06H3_17212</name>
</gene>
<dbReference type="GO" id="GO:1904680">
    <property type="term" value="F:peptide transmembrane transporter activity"/>
    <property type="evidence" value="ECO:0007669"/>
    <property type="project" value="TreeGrafter"/>
</dbReference>
<keyword evidence="3" id="KW-0813">Transport</keyword>
<sequence>ELTAEDIVLDIHRFIESPWGGRFDGLITKDGVKATDRYTLVIEFERYSPVVMYFLGFEDRALISPPETETAGADKWENQVGTGAFMFEEYVVGSHMSVVRNPNYWGKAAINGVEYQMPFMDRVVMPIIPDTATQMAALQTGKVDFYQRVGASQFGMLDKTAPQILKSYQADMGSDFQMRCDEPPLDDVRVRRALMIGTNIKDLRRVVKAEDLPFFWAPYSPEDPTIFTPLEEMPEDIQRLYDYNPTLAKQMLEEAVGPPDADGVFFTIDLTVSGTHGVTATEAVDLAALLKDQWAKIGVEATIGSLDPVTYFARIYEVPPLFHGVILWGVAVADPVGIINSYYKTG</sequence>
<dbReference type="Gene3D" id="3.10.105.10">
    <property type="entry name" value="Dipeptide-binding Protein, Domain 3"/>
    <property type="match status" value="1"/>
</dbReference>
<reference evidence="6" key="1">
    <citation type="journal article" date="2014" name="Front. Microbiol.">
        <title>High frequency of phylogenetically diverse reductive dehalogenase-homologous genes in deep subseafloor sedimentary metagenomes.</title>
        <authorList>
            <person name="Kawai M."/>
            <person name="Futagami T."/>
            <person name="Toyoda A."/>
            <person name="Takaki Y."/>
            <person name="Nishi S."/>
            <person name="Hori S."/>
            <person name="Arai W."/>
            <person name="Tsubouchi T."/>
            <person name="Morono Y."/>
            <person name="Uchiyama I."/>
            <person name="Ito T."/>
            <person name="Fujiyama A."/>
            <person name="Inagaki F."/>
            <person name="Takami H."/>
        </authorList>
    </citation>
    <scope>NUCLEOTIDE SEQUENCE</scope>
    <source>
        <strain evidence="6">Expedition CK06-06</strain>
    </source>
</reference>
<evidence type="ECO:0000256" key="4">
    <source>
        <dbReference type="ARBA" id="ARBA00022729"/>
    </source>
</evidence>
<protein>
    <recommendedName>
        <fullName evidence="5">Solute-binding protein family 5 domain-containing protein</fullName>
    </recommendedName>
</protein>
<evidence type="ECO:0000313" key="6">
    <source>
        <dbReference type="EMBL" id="GAI05480.1"/>
    </source>
</evidence>
<dbReference type="GO" id="GO:0030313">
    <property type="term" value="C:cell envelope"/>
    <property type="evidence" value="ECO:0007669"/>
    <property type="project" value="UniProtKB-SubCell"/>
</dbReference>
<comment type="similarity">
    <text evidence="2">Belongs to the bacterial solute-binding protein 5 family.</text>
</comment>
<feature type="non-terminal residue" evidence="6">
    <location>
        <position position="1"/>
    </location>
</feature>
<dbReference type="PANTHER" id="PTHR30290:SF10">
    <property type="entry name" value="PERIPLASMIC OLIGOPEPTIDE-BINDING PROTEIN-RELATED"/>
    <property type="match status" value="1"/>
</dbReference>
<organism evidence="6">
    <name type="scientific">marine sediment metagenome</name>
    <dbReference type="NCBI Taxonomy" id="412755"/>
    <lineage>
        <taxon>unclassified sequences</taxon>
        <taxon>metagenomes</taxon>
        <taxon>ecological metagenomes</taxon>
    </lineage>
</organism>
<proteinExistence type="inferred from homology"/>
<dbReference type="InterPro" id="IPR039424">
    <property type="entry name" value="SBP_5"/>
</dbReference>
<evidence type="ECO:0000256" key="1">
    <source>
        <dbReference type="ARBA" id="ARBA00004196"/>
    </source>
</evidence>
<dbReference type="EMBL" id="BARV01008586">
    <property type="protein sequence ID" value="GAI05480.1"/>
    <property type="molecule type" value="Genomic_DNA"/>
</dbReference>
<dbReference type="SUPFAM" id="SSF53850">
    <property type="entry name" value="Periplasmic binding protein-like II"/>
    <property type="match status" value="1"/>
</dbReference>
<dbReference type="PANTHER" id="PTHR30290">
    <property type="entry name" value="PERIPLASMIC BINDING COMPONENT OF ABC TRANSPORTER"/>
    <property type="match status" value="1"/>
</dbReference>
<dbReference type="AlphaFoldDB" id="X1LSX5"/>
<dbReference type="InterPro" id="IPR000914">
    <property type="entry name" value="SBP_5_dom"/>
</dbReference>
<comment type="subcellular location">
    <subcellularLocation>
        <location evidence="1">Cell envelope</location>
    </subcellularLocation>
</comment>
<dbReference type="Gene3D" id="3.40.190.10">
    <property type="entry name" value="Periplasmic binding protein-like II"/>
    <property type="match status" value="1"/>
</dbReference>
<evidence type="ECO:0000256" key="2">
    <source>
        <dbReference type="ARBA" id="ARBA00005695"/>
    </source>
</evidence>
<dbReference type="Pfam" id="PF00496">
    <property type="entry name" value="SBP_bac_5"/>
    <property type="match status" value="1"/>
</dbReference>
<feature type="non-terminal residue" evidence="6">
    <location>
        <position position="346"/>
    </location>
</feature>
<dbReference type="CDD" id="cd00995">
    <property type="entry name" value="PBP2_NikA_DppA_OppA_like"/>
    <property type="match status" value="1"/>
</dbReference>
<name>X1LSX5_9ZZZZ</name>
<evidence type="ECO:0000259" key="5">
    <source>
        <dbReference type="Pfam" id="PF00496"/>
    </source>
</evidence>
<dbReference type="GO" id="GO:0015833">
    <property type="term" value="P:peptide transport"/>
    <property type="evidence" value="ECO:0007669"/>
    <property type="project" value="TreeGrafter"/>
</dbReference>